<protein>
    <recommendedName>
        <fullName evidence="8">CvpA family protein</fullName>
    </recommendedName>
</protein>
<evidence type="ECO:0000313" key="6">
    <source>
        <dbReference type="EMBL" id="KAA6303592.1"/>
    </source>
</evidence>
<feature type="transmembrane region" description="Helical" evidence="5">
    <location>
        <begin position="6"/>
        <end position="21"/>
    </location>
</feature>
<dbReference type="InterPro" id="IPR003825">
    <property type="entry name" value="Colicin-V_CvpA"/>
</dbReference>
<dbReference type="GO" id="GO:0016020">
    <property type="term" value="C:membrane"/>
    <property type="evidence" value="ECO:0007669"/>
    <property type="project" value="UniProtKB-SubCell"/>
</dbReference>
<dbReference type="AlphaFoldDB" id="A0A5M8P5K9"/>
<evidence type="ECO:0000256" key="4">
    <source>
        <dbReference type="ARBA" id="ARBA00023136"/>
    </source>
</evidence>
<comment type="caution">
    <text evidence="6">The sequence shown here is derived from an EMBL/GenBank/DDBJ whole genome shotgun (WGS) entry which is preliminary data.</text>
</comment>
<comment type="subcellular location">
    <subcellularLocation>
        <location evidence="1">Membrane</location>
        <topology evidence="1">Multi-pass membrane protein</topology>
    </subcellularLocation>
</comment>
<keyword evidence="2 5" id="KW-0812">Transmembrane</keyword>
<keyword evidence="3 5" id="KW-1133">Transmembrane helix</keyword>
<keyword evidence="4 5" id="KW-0472">Membrane</keyword>
<dbReference type="EMBL" id="SNRX01000001">
    <property type="protein sequence ID" value="KAA6303592.1"/>
    <property type="molecule type" value="Genomic_DNA"/>
</dbReference>
<evidence type="ECO:0000256" key="3">
    <source>
        <dbReference type="ARBA" id="ARBA00022989"/>
    </source>
</evidence>
<evidence type="ECO:0000256" key="2">
    <source>
        <dbReference type="ARBA" id="ARBA00022692"/>
    </source>
</evidence>
<proteinExistence type="predicted"/>
<accession>A0A5M8P5K9</accession>
<evidence type="ECO:0008006" key="8">
    <source>
        <dbReference type="Google" id="ProtNLM"/>
    </source>
</evidence>
<dbReference type="PANTHER" id="PTHR37306:SF1">
    <property type="entry name" value="COLICIN V PRODUCTION PROTEIN"/>
    <property type="match status" value="1"/>
</dbReference>
<evidence type="ECO:0000256" key="1">
    <source>
        <dbReference type="ARBA" id="ARBA00004141"/>
    </source>
</evidence>
<dbReference type="GO" id="GO:0009403">
    <property type="term" value="P:toxin biosynthetic process"/>
    <property type="evidence" value="ECO:0007669"/>
    <property type="project" value="InterPro"/>
</dbReference>
<evidence type="ECO:0000313" key="7">
    <source>
        <dbReference type="Proteomes" id="UP000324575"/>
    </source>
</evidence>
<gene>
    <name evidence="6" type="ORF">EZS26_000143</name>
</gene>
<evidence type="ECO:0000256" key="5">
    <source>
        <dbReference type="SAM" id="Phobius"/>
    </source>
</evidence>
<dbReference type="Proteomes" id="UP000324575">
    <property type="component" value="Unassembled WGS sequence"/>
</dbReference>
<sequence>MNWLDILIIICMAAGLIKGLFDGFVKRAVSFIALIAAIFLAGQIAVPSRNFLLNHVTGNAVSPLIISGICYVLAFVLIIVLITLLGKLISLAIKMTPARPLDILLGGLLGCFIWILSLSILFNVFSAFDVNAMLLSQSTQEKSILYSKVKGVVPTVYPLLKDYFKK</sequence>
<name>A0A5M8P5K9_9BACT</name>
<organism evidence="6 7">
    <name type="scientific">Candidatus Ordinivivax streblomastigis</name>
    <dbReference type="NCBI Taxonomy" id="2540710"/>
    <lineage>
        <taxon>Bacteria</taxon>
        <taxon>Pseudomonadati</taxon>
        <taxon>Bacteroidota</taxon>
        <taxon>Bacteroidia</taxon>
        <taxon>Bacteroidales</taxon>
        <taxon>Candidatus Ordinivivax</taxon>
    </lineage>
</organism>
<dbReference type="PANTHER" id="PTHR37306">
    <property type="entry name" value="COLICIN V PRODUCTION PROTEIN"/>
    <property type="match status" value="1"/>
</dbReference>
<feature type="transmembrane region" description="Helical" evidence="5">
    <location>
        <begin position="65"/>
        <end position="89"/>
    </location>
</feature>
<dbReference type="Pfam" id="PF02674">
    <property type="entry name" value="Colicin_V"/>
    <property type="match status" value="1"/>
</dbReference>
<reference evidence="6 7" key="1">
    <citation type="submission" date="2019-03" db="EMBL/GenBank/DDBJ databases">
        <title>Single cell metagenomics reveals metabolic interactions within the superorganism composed of flagellate Streblomastix strix and complex community of Bacteroidetes bacteria on its surface.</title>
        <authorList>
            <person name="Treitli S.C."/>
            <person name="Kolisko M."/>
            <person name="Husnik F."/>
            <person name="Keeling P."/>
            <person name="Hampl V."/>
        </authorList>
    </citation>
    <scope>NUCLEOTIDE SEQUENCE [LARGE SCALE GENOMIC DNA]</scope>
    <source>
        <strain evidence="6">St1</strain>
    </source>
</reference>
<feature type="transmembrane region" description="Helical" evidence="5">
    <location>
        <begin position="101"/>
        <end position="125"/>
    </location>
</feature>
<feature type="transmembrane region" description="Helical" evidence="5">
    <location>
        <begin position="28"/>
        <end position="45"/>
    </location>
</feature>